<dbReference type="GO" id="GO:0005506">
    <property type="term" value="F:iron ion binding"/>
    <property type="evidence" value="ECO:0007669"/>
    <property type="project" value="InterPro"/>
</dbReference>
<evidence type="ECO:0000256" key="2">
    <source>
        <dbReference type="ARBA" id="ARBA00010617"/>
    </source>
</evidence>
<dbReference type="Gene3D" id="1.10.630.10">
    <property type="entry name" value="Cytochrome P450"/>
    <property type="match status" value="1"/>
</dbReference>
<evidence type="ECO:0000313" key="8">
    <source>
        <dbReference type="Proteomes" id="UP000001699"/>
    </source>
</evidence>
<keyword evidence="4" id="KW-0560">Oxidoreductase</keyword>
<evidence type="ECO:0000256" key="3">
    <source>
        <dbReference type="ARBA" id="ARBA00022723"/>
    </source>
</evidence>
<keyword evidence="8" id="KW-1185">Reference proteome</keyword>
<dbReference type="EMBL" id="DS499595">
    <property type="protein sequence ID" value="EDP55301.1"/>
    <property type="molecule type" value="Genomic_DNA"/>
</dbReference>
<dbReference type="PRINTS" id="PR00385">
    <property type="entry name" value="P450"/>
</dbReference>
<reference evidence="7 8" key="1">
    <citation type="journal article" date="2008" name="PLoS Genet.">
        <title>Genomic islands in the pathogenic filamentous fungus Aspergillus fumigatus.</title>
        <authorList>
            <person name="Fedorova N.D."/>
            <person name="Khaldi N."/>
            <person name="Joardar V.S."/>
            <person name="Maiti R."/>
            <person name="Amedeo P."/>
            <person name="Anderson M.J."/>
            <person name="Crabtree J."/>
            <person name="Silva J.C."/>
            <person name="Badger J.H."/>
            <person name="Albarraq A."/>
            <person name="Angiuoli S."/>
            <person name="Bussey H."/>
            <person name="Bowyer P."/>
            <person name="Cotty P.J."/>
            <person name="Dyer P.S."/>
            <person name="Egan A."/>
            <person name="Galens K."/>
            <person name="Fraser-Liggett C.M."/>
            <person name="Haas B.J."/>
            <person name="Inman J.M."/>
            <person name="Kent R."/>
            <person name="Lemieux S."/>
            <person name="Malavazi I."/>
            <person name="Orvis J."/>
            <person name="Roemer T."/>
            <person name="Ronning C.M."/>
            <person name="Sundaram J.P."/>
            <person name="Sutton G."/>
            <person name="Turner G."/>
            <person name="Venter J.C."/>
            <person name="White O.R."/>
            <person name="Whitty B.R."/>
            <person name="Youngman P."/>
            <person name="Wolfe K.H."/>
            <person name="Goldman G.H."/>
            <person name="Wortman J.R."/>
            <person name="Jiang B."/>
            <person name="Denning D.W."/>
            <person name="Nierman W.C."/>
        </authorList>
    </citation>
    <scope>NUCLEOTIDE SEQUENCE [LARGE SCALE GENOMIC DNA]</scope>
    <source>
        <strain evidence="8">CBS 144.89 / FGSC A1163 / CEA10</strain>
    </source>
</reference>
<dbReference type="InterPro" id="IPR002401">
    <property type="entry name" value="Cyt_P450_E_grp-I"/>
</dbReference>
<sequence length="338" mass="38322">MLLLTFTLPVVTLLLAHIIRSWFRLRHIPGPFWAKITDLWREHHYIKGDYGDRPMAPYFAIPSLLGMESAMDQIQQELEDQICRRVTIDVVLWMRLFSLESLHWIAFSNKLGYLSEGKDTDGILSILQSKFIGLAGQLCGWIHRTTLRFHFPKSCTGTAVAPSQRKASHRDLLAHFMDASQKNPETLEERGVLGATISTIFAGTDTTGTSLTFFMYYLIKHPAALARLQEELDSAVRSGNLSYPPKWVEVSTLKYLQAVFKETLRLHSTARMSLYRVVGPEGLDLCGERLPSGTNLGCFGYTAHRNEPIYGRDAALFRPERWIEASNDTLLSMERASL</sequence>
<dbReference type="GO" id="GO:0004497">
    <property type="term" value="F:monooxygenase activity"/>
    <property type="evidence" value="ECO:0007669"/>
    <property type="project" value="UniProtKB-KW"/>
</dbReference>
<dbReference type="Proteomes" id="UP000001699">
    <property type="component" value="Unassembled WGS sequence"/>
</dbReference>
<dbReference type="SUPFAM" id="SSF48264">
    <property type="entry name" value="Cytochrome P450"/>
    <property type="match status" value="1"/>
</dbReference>
<dbReference type="GO" id="GO:0044283">
    <property type="term" value="P:small molecule biosynthetic process"/>
    <property type="evidence" value="ECO:0007669"/>
    <property type="project" value="UniProtKB-ARBA"/>
</dbReference>
<dbReference type="GO" id="GO:0016705">
    <property type="term" value="F:oxidoreductase activity, acting on paired donors, with incorporation or reduction of molecular oxygen"/>
    <property type="evidence" value="ECO:0007669"/>
    <property type="project" value="InterPro"/>
</dbReference>
<protein>
    <submittedName>
        <fullName evidence="7">Cytochrome P450 monooxygenase, putative</fullName>
    </submittedName>
</protein>
<evidence type="ECO:0000313" key="7">
    <source>
        <dbReference type="EMBL" id="EDP55301.1"/>
    </source>
</evidence>
<comment type="cofactor">
    <cofactor evidence="1">
        <name>heme</name>
        <dbReference type="ChEBI" id="CHEBI:30413"/>
    </cofactor>
</comment>
<dbReference type="AlphaFoldDB" id="B0XW08"/>
<dbReference type="PANTHER" id="PTHR24305:SF235">
    <property type="entry name" value="CYTOCHROME P450 MONOOXYGENASE APDB-RELATED"/>
    <property type="match status" value="1"/>
</dbReference>
<dbReference type="VEuPathDB" id="FungiDB:AFUB_033670"/>
<dbReference type="PANTHER" id="PTHR24305">
    <property type="entry name" value="CYTOCHROME P450"/>
    <property type="match status" value="1"/>
</dbReference>
<accession>B0XW08</accession>
<keyword evidence="6 7" id="KW-0503">Monooxygenase</keyword>
<dbReference type="InterPro" id="IPR036396">
    <property type="entry name" value="Cyt_P450_sf"/>
</dbReference>
<dbReference type="PRINTS" id="PR00463">
    <property type="entry name" value="EP450I"/>
</dbReference>
<dbReference type="SMR" id="B0XW08"/>
<dbReference type="InterPro" id="IPR001128">
    <property type="entry name" value="Cyt_P450"/>
</dbReference>
<evidence type="ECO:0000256" key="4">
    <source>
        <dbReference type="ARBA" id="ARBA00023002"/>
    </source>
</evidence>
<evidence type="ECO:0000256" key="6">
    <source>
        <dbReference type="ARBA" id="ARBA00023033"/>
    </source>
</evidence>
<keyword evidence="3" id="KW-0479">Metal-binding</keyword>
<gene>
    <name evidence="7" type="ORF">AFUB_033670</name>
</gene>
<keyword evidence="5" id="KW-0408">Iron</keyword>
<dbReference type="HOGENOM" id="CLU_001570_14_0_1"/>
<dbReference type="InterPro" id="IPR050121">
    <property type="entry name" value="Cytochrome_P450_monoxygenase"/>
</dbReference>
<comment type="similarity">
    <text evidence="2">Belongs to the cytochrome P450 family.</text>
</comment>
<dbReference type="Pfam" id="PF00067">
    <property type="entry name" value="p450"/>
    <property type="match status" value="1"/>
</dbReference>
<evidence type="ECO:0000256" key="1">
    <source>
        <dbReference type="ARBA" id="ARBA00001971"/>
    </source>
</evidence>
<dbReference type="PhylomeDB" id="B0XW08"/>
<name>B0XW08_ASPFC</name>
<dbReference type="GO" id="GO:0044550">
    <property type="term" value="P:secondary metabolite biosynthetic process"/>
    <property type="evidence" value="ECO:0007669"/>
    <property type="project" value="UniProtKB-ARBA"/>
</dbReference>
<evidence type="ECO:0000256" key="5">
    <source>
        <dbReference type="ARBA" id="ARBA00023004"/>
    </source>
</evidence>
<dbReference type="GO" id="GO:0020037">
    <property type="term" value="F:heme binding"/>
    <property type="evidence" value="ECO:0007669"/>
    <property type="project" value="InterPro"/>
</dbReference>
<proteinExistence type="inferred from homology"/>
<dbReference type="OrthoDB" id="4402279at2759"/>
<organism evidence="7 8">
    <name type="scientific">Aspergillus fumigatus (strain CBS 144.89 / FGSC A1163 / CEA10)</name>
    <name type="common">Neosartorya fumigata</name>
    <dbReference type="NCBI Taxonomy" id="451804"/>
    <lineage>
        <taxon>Eukaryota</taxon>
        <taxon>Fungi</taxon>
        <taxon>Dikarya</taxon>
        <taxon>Ascomycota</taxon>
        <taxon>Pezizomycotina</taxon>
        <taxon>Eurotiomycetes</taxon>
        <taxon>Eurotiomycetidae</taxon>
        <taxon>Eurotiales</taxon>
        <taxon>Aspergillaceae</taxon>
        <taxon>Aspergillus</taxon>
        <taxon>Aspergillus subgen. Fumigati</taxon>
    </lineage>
</organism>